<evidence type="ECO:0000256" key="3">
    <source>
        <dbReference type="ARBA" id="ARBA00023004"/>
    </source>
</evidence>
<dbReference type="Pfam" id="PF00034">
    <property type="entry name" value="Cytochrom_C"/>
    <property type="match status" value="1"/>
</dbReference>
<evidence type="ECO:0000313" key="7">
    <source>
        <dbReference type="EMBL" id="KQK29782.1"/>
    </source>
</evidence>
<keyword evidence="9" id="KW-1185">Reference proteome</keyword>
<reference evidence="8 10" key="2">
    <citation type="submission" date="2017-02" db="EMBL/GenBank/DDBJ databases">
        <authorList>
            <person name="Peterson S.W."/>
        </authorList>
    </citation>
    <scope>NUCLEOTIDE SEQUENCE [LARGE SCALE GENOMIC DNA]</scope>
    <source>
        <strain evidence="8 10">DSM 9653</strain>
    </source>
</reference>
<evidence type="ECO:0000256" key="2">
    <source>
        <dbReference type="ARBA" id="ARBA00022723"/>
    </source>
</evidence>
<evidence type="ECO:0000259" key="6">
    <source>
        <dbReference type="PROSITE" id="PS51007"/>
    </source>
</evidence>
<organism evidence="7 9">
    <name type="scientific">Bosea thiooxidans</name>
    <dbReference type="NCBI Taxonomy" id="53254"/>
    <lineage>
        <taxon>Bacteria</taxon>
        <taxon>Pseudomonadati</taxon>
        <taxon>Pseudomonadota</taxon>
        <taxon>Alphaproteobacteria</taxon>
        <taxon>Hyphomicrobiales</taxon>
        <taxon>Boseaceae</taxon>
        <taxon>Bosea</taxon>
    </lineage>
</organism>
<dbReference type="STRING" id="53254.SAMN05660750_00128"/>
<dbReference type="Gene3D" id="1.10.760.10">
    <property type="entry name" value="Cytochrome c-like domain"/>
    <property type="match status" value="1"/>
</dbReference>
<feature type="chain" id="PRO_5014520572" evidence="5">
    <location>
        <begin position="22"/>
        <end position="168"/>
    </location>
</feature>
<evidence type="ECO:0000256" key="1">
    <source>
        <dbReference type="ARBA" id="ARBA00022617"/>
    </source>
</evidence>
<keyword evidence="3 4" id="KW-0408">Iron</keyword>
<dbReference type="InterPro" id="IPR036909">
    <property type="entry name" value="Cyt_c-like_dom_sf"/>
</dbReference>
<feature type="signal peptide" evidence="5">
    <location>
        <begin position="1"/>
        <end position="21"/>
    </location>
</feature>
<protein>
    <submittedName>
        <fullName evidence="7 8">Cytochrome C</fullName>
    </submittedName>
</protein>
<keyword evidence="2 4" id="KW-0479">Metal-binding</keyword>
<dbReference type="SUPFAM" id="SSF46626">
    <property type="entry name" value="Cytochrome c"/>
    <property type="match status" value="1"/>
</dbReference>
<evidence type="ECO:0000256" key="5">
    <source>
        <dbReference type="SAM" id="SignalP"/>
    </source>
</evidence>
<keyword evidence="5" id="KW-0732">Signal</keyword>
<dbReference type="GO" id="GO:0020037">
    <property type="term" value="F:heme binding"/>
    <property type="evidence" value="ECO:0007669"/>
    <property type="project" value="InterPro"/>
</dbReference>
<dbReference type="Proteomes" id="UP000051562">
    <property type="component" value="Unassembled WGS sequence"/>
</dbReference>
<proteinExistence type="predicted"/>
<dbReference type="PANTHER" id="PTHR35008">
    <property type="entry name" value="BLL4482 PROTEIN-RELATED"/>
    <property type="match status" value="1"/>
</dbReference>
<dbReference type="PANTHER" id="PTHR35008:SF4">
    <property type="entry name" value="BLL4482 PROTEIN"/>
    <property type="match status" value="1"/>
</dbReference>
<accession>A0A0Q3PJ90</accession>
<dbReference type="AlphaFoldDB" id="A0A0Q3PJ90"/>
<reference evidence="7 9" key="1">
    <citation type="submission" date="2015-10" db="EMBL/GenBank/DDBJ databases">
        <title>Draft genome of Bosea thiooxidans.</title>
        <authorList>
            <person name="Wang X."/>
        </authorList>
    </citation>
    <scope>NUCLEOTIDE SEQUENCE [LARGE SCALE GENOMIC DNA]</scope>
    <source>
        <strain evidence="7 9">CGMCC 9174</strain>
    </source>
</reference>
<feature type="domain" description="Cytochrome c" evidence="6">
    <location>
        <begin position="29"/>
        <end position="141"/>
    </location>
</feature>
<dbReference type="InterPro" id="IPR051459">
    <property type="entry name" value="Cytochrome_c-type_DH"/>
</dbReference>
<dbReference type="Proteomes" id="UP000190130">
    <property type="component" value="Unassembled WGS sequence"/>
</dbReference>
<dbReference type="GO" id="GO:0046872">
    <property type="term" value="F:metal ion binding"/>
    <property type="evidence" value="ECO:0007669"/>
    <property type="project" value="UniProtKB-KW"/>
</dbReference>
<dbReference type="InterPro" id="IPR009056">
    <property type="entry name" value="Cyt_c-like_dom"/>
</dbReference>
<evidence type="ECO:0000313" key="8">
    <source>
        <dbReference type="EMBL" id="SKB33367.1"/>
    </source>
</evidence>
<dbReference type="RefSeq" id="WP_055728932.1">
    <property type="nucleotide sequence ID" value="NZ_FUYX01000001.1"/>
</dbReference>
<dbReference type="EMBL" id="FUYX01000001">
    <property type="protein sequence ID" value="SKB33367.1"/>
    <property type="molecule type" value="Genomic_DNA"/>
</dbReference>
<dbReference type="GO" id="GO:0009055">
    <property type="term" value="F:electron transfer activity"/>
    <property type="evidence" value="ECO:0007669"/>
    <property type="project" value="InterPro"/>
</dbReference>
<evidence type="ECO:0000256" key="4">
    <source>
        <dbReference type="PROSITE-ProRule" id="PRU00433"/>
    </source>
</evidence>
<evidence type="ECO:0000313" key="9">
    <source>
        <dbReference type="Proteomes" id="UP000051562"/>
    </source>
</evidence>
<gene>
    <name evidence="7" type="ORF">ARD30_05385</name>
    <name evidence="8" type="ORF">SAMN05660750_00128</name>
</gene>
<dbReference type="PROSITE" id="PS51007">
    <property type="entry name" value="CYTC"/>
    <property type="match status" value="1"/>
</dbReference>
<name>A0A0Q3PJ90_9HYPH</name>
<keyword evidence="1 4" id="KW-0349">Heme</keyword>
<dbReference type="OrthoDB" id="9811281at2"/>
<sequence>MRQAIFRTLIVIGLSAPTALAAQTGPSQEKLRRGEYLATIMDCAGCHTPGVFLGKPDMQRPLAGSEVGFHIPGLGVFFPPNLTPDRETGLGSWSEADIVKAVRQGARPDGRVLAPIMPYKSYGRLTDADASALVAYLKSLKPVANRVPAIVGPGEKATAPHLSVVMPQ</sequence>
<evidence type="ECO:0000313" key="10">
    <source>
        <dbReference type="Proteomes" id="UP000190130"/>
    </source>
</evidence>
<dbReference type="EMBL" id="LMAR01000045">
    <property type="protein sequence ID" value="KQK29782.1"/>
    <property type="molecule type" value="Genomic_DNA"/>
</dbReference>